<dbReference type="OrthoDB" id="2692201at2"/>
<dbReference type="RefSeq" id="WP_036822014.1">
    <property type="nucleotide sequence ID" value="NZ_AVBF01000049.1"/>
</dbReference>
<dbReference type="GO" id="GO:0006355">
    <property type="term" value="P:regulation of DNA-templated transcription"/>
    <property type="evidence" value="ECO:0007669"/>
    <property type="project" value="InterPro"/>
</dbReference>
<protein>
    <submittedName>
        <fullName evidence="1">Uncharacterized protein</fullName>
    </submittedName>
</protein>
<dbReference type="eggNOG" id="ENOG502ZG97">
    <property type="taxonomic scope" value="Bacteria"/>
</dbReference>
<organism evidence="1 2">
    <name type="scientific">Pontibacillus yanchengensis Y32</name>
    <dbReference type="NCBI Taxonomy" id="1385514"/>
    <lineage>
        <taxon>Bacteria</taxon>
        <taxon>Bacillati</taxon>
        <taxon>Bacillota</taxon>
        <taxon>Bacilli</taxon>
        <taxon>Bacillales</taxon>
        <taxon>Bacillaceae</taxon>
        <taxon>Pontibacillus</taxon>
    </lineage>
</organism>
<keyword evidence="2" id="KW-1185">Reference proteome</keyword>
<reference evidence="1 2" key="1">
    <citation type="journal article" date="2015" name="Stand. Genomic Sci.">
        <title>High quality draft genome sequence of the moderately halophilic bacterium Pontibacillus yanchengensis Y32(T) and comparison among Pontibacillus genomes.</title>
        <authorList>
            <person name="Huang J."/>
            <person name="Qiao Z.X."/>
            <person name="Tang J.W."/>
            <person name="Wang G."/>
        </authorList>
    </citation>
    <scope>NUCLEOTIDE SEQUENCE [LARGE SCALE GENOMIC DNA]</scope>
    <source>
        <strain evidence="1 2">Y32</strain>
    </source>
</reference>
<evidence type="ECO:0000313" key="1">
    <source>
        <dbReference type="EMBL" id="KGP71740.1"/>
    </source>
</evidence>
<name>A0A0A2TR35_9BACI</name>
<dbReference type="Gene3D" id="1.10.1220.10">
    <property type="entry name" value="Met repressor-like"/>
    <property type="match status" value="1"/>
</dbReference>
<sequence>MKKKKVSVSVEEDLFNQIDEKTKELGISKSAFLSFSASFFLHQLNATEQNVGDNNINVYQLIKNNIEAQEEAKELSNKS</sequence>
<comment type="caution">
    <text evidence="1">The sequence shown here is derived from an EMBL/GenBank/DDBJ whole genome shotgun (WGS) entry which is preliminary data.</text>
</comment>
<dbReference type="InterPro" id="IPR013321">
    <property type="entry name" value="Arc_rbn_hlx_hlx"/>
</dbReference>
<dbReference type="Proteomes" id="UP000030147">
    <property type="component" value="Unassembled WGS sequence"/>
</dbReference>
<dbReference type="AlphaFoldDB" id="A0A0A2TR35"/>
<proteinExistence type="predicted"/>
<gene>
    <name evidence="1" type="ORF">N782_16720</name>
</gene>
<dbReference type="InterPro" id="IPR010985">
    <property type="entry name" value="Ribbon_hlx_hlx"/>
</dbReference>
<evidence type="ECO:0000313" key="2">
    <source>
        <dbReference type="Proteomes" id="UP000030147"/>
    </source>
</evidence>
<dbReference type="SUPFAM" id="SSF47598">
    <property type="entry name" value="Ribbon-helix-helix"/>
    <property type="match status" value="1"/>
</dbReference>
<accession>A0A0A2TR35</accession>
<dbReference type="EMBL" id="AVBF01000049">
    <property type="protein sequence ID" value="KGP71740.1"/>
    <property type="molecule type" value="Genomic_DNA"/>
</dbReference>